<dbReference type="SUPFAM" id="SSF53756">
    <property type="entry name" value="UDP-Glycosyltransferase/glycogen phosphorylase"/>
    <property type="match status" value="1"/>
</dbReference>
<keyword evidence="2" id="KW-0444">Lipid biosynthesis</keyword>
<comment type="catalytic activity">
    <reaction evidence="7">
        <text>a lipid X + a UDP-2-N,3-O-bis[(3R)-3-hydroxyacyl]-alpha-D-glucosamine = a lipid A disaccharide + UDP + H(+)</text>
        <dbReference type="Rhea" id="RHEA:67828"/>
        <dbReference type="ChEBI" id="CHEBI:15378"/>
        <dbReference type="ChEBI" id="CHEBI:58223"/>
        <dbReference type="ChEBI" id="CHEBI:137748"/>
        <dbReference type="ChEBI" id="CHEBI:176338"/>
        <dbReference type="ChEBI" id="CHEBI:176343"/>
        <dbReference type="EC" id="2.4.1.182"/>
    </reaction>
</comment>
<dbReference type="PANTHER" id="PTHR30372:SF4">
    <property type="entry name" value="LIPID-A-DISACCHARIDE SYNTHASE, MITOCHONDRIAL-RELATED"/>
    <property type="match status" value="1"/>
</dbReference>
<evidence type="ECO:0000256" key="2">
    <source>
        <dbReference type="ARBA" id="ARBA00022516"/>
    </source>
</evidence>
<keyword evidence="4" id="KW-0328">Glycosyltransferase</keyword>
<evidence type="ECO:0000256" key="1">
    <source>
        <dbReference type="ARBA" id="ARBA00012687"/>
    </source>
</evidence>
<dbReference type="EMBL" id="CASHTH010001714">
    <property type="protein sequence ID" value="CAI8018948.1"/>
    <property type="molecule type" value="Genomic_DNA"/>
</dbReference>
<dbReference type="PANTHER" id="PTHR30372">
    <property type="entry name" value="LIPID-A-DISACCHARIDE SYNTHASE"/>
    <property type="match status" value="1"/>
</dbReference>
<reference evidence="8" key="1">
    <citation type="submission" date="2023-03" db="EMBL/GenBank/DDBJ databases">
        <authorList>
            <person name="Steffen K."/>
            <person name="Cardenas P."/>
        </authorList>
    </citation>
    <scope>NUCLEOTIDE SEQUENCE</scope>
</reference>
<evidence type="ECO:0000256" key="6">
    <source>
        <dbReference type="ARBA" id="ARBA00023098"/>
    </source>
</evidence>
<evidence type="ECO:0000313" key="8">
    <source>
        <dbReference type="EMBL" id="CAI8018948.1"/>
    </source>
</evidence>
<proteinExistence type="predicted"/>
<dbReference type="InterPro" id="IPR003835">
    <property type="entry name" value="Glyco_trans_19"/>
</dbReference>
<evidence type="ECO:0000256" key="4">
    <source>
        <dbReference type="ARBA" id="ARBA00022676"/>
    </source>
</evidence>
<evidence type="ECO:0000313" key="9">
    <source>
        <dbReference type="Proteomes" id="UP001174909"/>
    </source>
</evidence>
<dbReference type="GO" id="GO:0016020">
    <property type="term" value="C:membrane"/>
    <property type="evidence" value="ECO:0007669"/>
    <property type="project" value="GOC"/>
</dbReference>
<accession>A0AA35RXW9</accession>
<keyword evidence="3" id="KW-0441">Lipid A biosynthesis</keyword>
<dbReference type="GO" id="GO:0008915">
    <property type="term" value="F:lipid-A-disaccharide synthase activity"/>
    <property type="evidence" value="ECO:0007669"/>
    <property type="project" value="UniProtKB-EC"/>
</dbReference>
<comment type="caution">
    <text evidence="8">The sequence shown here is derived from an EMBL/GenBank/DDBJ whole genome shotgun (WGS) entry which is preliminary data.</text>
</comment>
<keyword evidence="5" id="KW-0808">Transferase</keyword>
<keyword evidence="6" id="KW-0443">Lipid metabolism</keyword>
<dbReference type="Pfam" id="PF02684">
    <property type="entry name" value="LpxB"/>
    <property type="match status" value="1"/>
</dbReference>
<evidence type="ECO:0000256" key="5">
    <source>
        <dbReference type="ARBA" id="ARBA00022679"/>
    </source>
</evidence>
<protein>
    <recommendedName>
        <fullName evidence="1">lipid-A-disaccharide synthase</fullName>
        <ecNumber evidence="1">2.4.1.182</ecNumber>
    </recommendedName>
</protein>
<keyword evidence="9" id="KW-1185">Reference proteome</keyword>
<evidence type="ECO:0000256" key="7">
    <source>
        <dbReference type="ARBA" id="ARBA00048975"/>
    </source>
</evidence>
<dbReference type="GO" id="GO:0005543">
    <property type="term" value="F:phospholipid binding"/>
    <property type="evidence" value="ECO:0007669"/>
    <property type="project" value="TreeGrafter"/>
</dbReference>
<dbReference type="NCBIfam" id="TIGR00215">
    <property type="entry name" value="lpxB"/>
    <property type="match status" value="1"/>
</dbReference>
<dbReference type="GO" id="GO:0009245">
    <property type="term" value="P:lipid A biosynthetic process"/>
    <property type="evidence" value="ECO:0007669"/>
    <property type="project" value="UniProtKB-KW"/>
</dbReference>
<gene>
    <name evidence="8" type="ORF">GBAR_LOCUS11435</name>
</gene>
<dbReference type="AlphaFoldDB" id="A0AA35RXW9"/>
<dbReference type="Proteomes" id="UP001174909">
    <property type="component" value="Unassembled WGS sequence"/>
</dbReference>
<evidence type="ECO:0000256" key="3">
    <source>
        <dbReference type="ARBA" id="ARBA00022556"/>
    </source>
</evidence>
<organism evidence="8 9">
    <name type="scientific">Geodia barretti</name>
    <name type="common">Barrett's horny sponge</name>
    <dbReference type="NCBI Taxonomy" id="519541"/>
    <lineage>
        <taxon>Eukaryota</taxon>
        <taxon>Metazoa</taxon>
        <taxon>Porifera</taxon>
        <taxon>Demospongiae</taxon>
        <taxon>Heteroscleromorpha</taxon>
        <taxon>Tetractinellida</taxon>
        <taxon>Astrophorina</taxon>
        <taxon>Geodiidae</taxon>
        <taxon>Geodia</taxon>
    </lineage>
</organism>
<name>A0AA35RXW9_GEOBA</name>
<sequence>MKRDPVILLLAGEPSGDLHGAALARALRDKWPSARLLGLGGERMAAAGVECMAGLEELAVMGFVEVFRHLDFFWRLMHRVRDAMHRHAVDLVIPIDYPGFNLRVARHARAAGIRVLYYIAPQVWAWRPSRARRLARDTDHVAVILPFEVSFLRKAGARATFVGHPLLEVEQRVPARTDYCRAHGLDPDRPLLALFPGSRRQELDRHLGLFEATARRLEEARPGLQTVVARAPGLPPLTTESVALSCRSTTGGACCIMPAPQW</sequence>
<dbReference type="EC" id="2.4.1.182" evidence="1"/>